<reference evidence="2" key="1">
    <citation type="submission" date="2016-10" db="EMBL/GenBank/DDBJ databases">
        <authorList>
            <person name="Varghese N."/>
            <person name="Submissions S."/>
        </authorList>
    </citation>
    <scope>NUCLEOTIDE SEQUENCE [LARGE SCALE GENOMIC DNA]</scope>
    <source>
        <strain evidence="2">CGMCC 4.5579</strain>
    </source>
</reference>
<dbReference type="RefSeq" id="WP_092531352.1">
    <property type="nucleotide sequence ID" value="NZ_FOWW01000006.1"/>
</dbReference>
<sequence length="67" mass="7155">MECPRCTGGIDHCHGTLVLHADGFVECTDPACPDADEPRHFLTIDCAEIDGGCACVALPERELLRAS</sequence>
<name>A0A1I5XE09_9PSEU</name>
<keyword evidence="2" id="KW-1185">Reference proteome</keyword>
<dbReference type="OrthoDB" id="3629104at2"/>
<dbReference type="AlphaFoldDB" id="A0A1I5XE09"/>
<gene>
    <name evidence="1" type="ORF">SAMN05421810_10610</name>
</gene>
<organism evidence="1 2">
    <name type="scientific">Amycolatopsis arida</name>
    <dbReference type="NCBI Taxonomy" id="587909"/>
    <lineage>
        <taxon>Bacteria</taxon>
        <taxon>Bacillati</taxon>
        <taxon>Actinomycetota</taxon>
        <taxon>Actinomycetes</taxon>
        <taxon>Pseudonocardiales</taxon>
        <taxon>Pseudonocardiaceae</taxon>
        <taxon>Amycolatopsis</taxon>
    </lineage>
</organism>
<dbReference type="EMBL" id="FOWW01000006">
    <property type="protein sequence ID" value="SFQ30198.1"/>
    <property type="molecule type" value="Genomic_DNA"/>
</dbReference>
<evidence type="ECO:0000313" key="2">
    <source>
        <dbReference type="Proteomes" id="UP000198727"/>
    </source>
</evidence>
<evidence type="ECO:0000313" key="1">
    <source>
        <dbReference type="EMBL" id="SFQ30198.1"/>
    </source>
</evidence>
<accession>A0A1I5XE09</accession>
<proteinExistence type="predicted"/>
<protein>
    <submittedName>
        <fullName evidence="1">Uncharacterized protein</fullName>
    </submittedName>
</protein>
<dbReference type="Proteomes" id="UP000198727">
    <property type="component" value="Unassembled WGS sequence"/>
</dbReference>